<name>A0ABV6VYV5_9ACTN</name>
<keyword evidence="4" id="KW-1185">Reference proteome</keyword>
<gene>
    <name evidence="3" type="ORF">ACEZDE_20175</name>
</gene>
<evidence type="ECO:0000256" key="1">
    <source>
        <dbReference type="SAM" id="MobiDB-lite"/>
    </source>
</evidence>
<dbReference type="RefSeq" id="WP_380537719.1">
    <property type="nucleotide sequence ID" value="NZ_JBHFAB010000014.1"/>
</dbReference>
<dbReference type="Proteomes" id="UP001592531">
    <property type="component" value="Unassembled WGS sequence"/>
</dbReference>
<keyword evidence="2" id="KW-1133">Transmembrane helix</keyword>
<reference evidence="3 4" key="1">
    <citation type="submission" date="2024-09" db="EMBL/GenBank/DDBJ databases">
        <authorList>
            <person name="Lee S.D."/>
        </authorList>
    </citation>
    <scope>NUCLEOTIDE SEQUENCE [LARGE SCALE GENOMIC DNA]</scope>
    <source>
        <strain evidence="3 4">N8-3</strain>
    </source>
</reference>
<feature type="region of interest" description="Disordered" evidence="1">
    <location>
        <begin position="56"/>
        <end position="82"/>
    </location>
</feature>
<evidence type="ECO:0000313" key="3">
    <source>
        <dbReference type="EMBL" id="MFC1418929.1"/>
    </source>
</evidence>
<keyword evidence="2" id="KW-0472">Membrane</keyword>
<keyword evidence="2" id="KW-0812">Transmembrane</keyword>
<proteinExistence type="predicted"/>
<sequence>MDTATAITTIASIVSAKACSLLGLWLRLRWQGRRERDRSRYLCAVAAAVPAGSRMEFEDRRSGGPLRMTITRSPAPGKDQAA</sequence>
<accession>A0ABV6VYV5</accession>
<dbReference type="EMBL" id="JBHFAB010000014">
    <property type="protein sequence ID" value="MFC1418929.1"/>
    <property type="molecule type" value="Genomic_DNA"/>
</dbReference>
<organism evidence="3 4">
    <name type="scientific">Streptacidiphilus cavernicola</name>
    <dbReference type="NCBI Taxonomy" id="3342716"/>
    <lineage>
        <taxon>Bacteria</taxon>
        <taxon>Bacillati</taxon>
        <taxon>Actinomycetota</taxon>
        <taxon>Actinomycetes</taxon>
        <taxon>Kitasatosporales</taxon>
        <taxon>Streptomycetaceae</taxon>
        <taxon>Streptacidiphilus</taxon>
    </lineage>
</organism>
<evidence type="ECO:0000313" key="4">
    <source>
        <dbReference type="Proteomes" id="UP001592531"/>
    </source>
</evidence>
<protein>
    <submittedName>
        <fullName evidence="3">Uncharacterized protein</fullName>
    </submittedName>
</protein>
<feature type="transmembrane region" description="Helical" evidence="2">
    <location>
        <begin position="6"/>
        <end position="28"/>
    </location>
</feature>
<comment type="caution">
    <text evidence="3">The sequence shown here is derived from an EMBL/GenBank/DDBJ whole genome shotgun (WGS) entry which is preliminary data.</text>
</comment>
<evidence type="ECO:0000256" key="2">
    <source>
        <dbReference type="SAM" id="Phobius"/>
    </source>
</evidence>